<proteinExistence type="inferred from homology"/>
<feature type="domain" description="UBR-type" evidence="5">
    <location>
        <begin position="99"/>
        <end position="161"/>
    </location>
</feature>
<evidence type="ECO:0000256" key="1">
    <source>
        <dbReference type="ARBA" id="ARBA00022723"/>
    </source>
</evidence>
<reference evidence="6" key="2">
    <citation type="submission" date="2021-01" db="EMBL/GenBank/DDBJ databases">
        <authorList>
            <person name="Schikora-Tamarit M.A."/>
        </authorList>
    </citation>
    <scope>NUCLEOTIDE SEQUENCE</scope>
    <source>
        <strain evidence="6">CBS2887</strain>
    </source>
</reference>
<keyword evidence="4" id="KW-0808">Transferase</keyword>
<evidence type="ECO:0000256" key="2">
    <source>
        <dbReference type="ARBA" id="ARBA00022771"/>
    </source>
</evidence>
<dbReference type="PANTHER" id="PTHR21497:SF40">
    <property type="match status" value="1"/>
</dbReference>
<organism evidence="6 7">
    <name type="scientific">Wickerhamomyces pijperi</name>
    <name type="common">Yeast</name>
    <name type="synonym">Pichia pijperi</name>
    <dbReference type="NCBI Taxonomy" id="599730"/>
    <lineage>
        <taxon>Eukaryota</taxon>
        <taxon>Fungi</taxon>
        <taxon>Dikarya</taxon>
        <taxon>Ascomycota</taxon>
        <taxon>Saccharomycotina</taxon>
        <taxon>Saccharomycetes</taxon>
        <taxon>Phaffomycetales</taxon>
        <taxon>Wickerhamomycetaceae</taxon>
        <taxon>Wickerhamomyces</taxon>
    </lineage>
</organism>
<dbReference type="GO" id="GO:0016567">
    <property type="term" value="P:protein ubiquitination"/>
    <property type="evidence" value="ECO:0007669"/>
    <property type="project" value="UniProtKB-UniRule"/>
</dbReference>
<comment type="function">
    <text evidence="4">Ubiquitin ligase protein which is a component of the N-end rule pathway. Recognizes and binds to proteins bearing specific N-terminal residues that are destabilizing according to the N-end rule, leading to their ubiquitination and subsequent degradation.</text>
</comment>
<keyword evidence="7" id="KW-1185">Reference proteome</keyword>
<dbReference type="EMBL" id="JAEUBG010003327">
    <property type="protein sequence ID" value="KAH3682942.1"/>
    <property type="molecule type" value="Genomic_DNA"/>
</dbReference>
<gene>
    <name evidence="6" type="ORF">WICPIJ_006096</name>
</gene>
<evidence type="ECO:0000256" key="3">
    <source>
        <dbReference type="ARBA" id="ARBA00022833"/>
    </source>
</evidence>
<evidence type="ECO:0000313" key="7">
    <source>
        <dbReference type="Proteomes" id="UP000774326"/>
    </source>
</evidence>
<dbReference type="Pfam" id="PF02207">
    <property type="entry name" value="zf-UBR"/>
    <property type="match status" value="1"/>
</dbReference>
<dbReference type="OrthoDB" id="26387at2759"/>
<evidence type="ECO:0000313" key="6">
    <source>
        <dbReference type="EMBL" id="KAH3682942.1"/>
    </source>
</evidence>
<reference evidence="6" key="1">
    <citation type="journal article" date="2021" name="Open Biol.">
        <title>Shared evolutionary footprints suggest mitochondrial oxidative damage underlies multiple complex I losses in fungi.</title>
        <authorList>
            <person name="Schikora-Tamarit M.A."/>
            <person name="Marcet-Houben M."/>
            <person name="Nosek J."/>
            <person name="Gabaldon T."/>
        </authorList>
    </citation>
    <scope>NUCLEOTIDE SEQUENCE</scope>
    <source>
        <strain evidence="6">CBS2887</strain>
    </source>
</reference>
<dbReference type="GO" id="GO:0061630">
    <property type="term" value="F:ubiquitin protein ligase activity"/>
    <property type="evidence" value="ECO:0007669"/>
    <property type="project" value="UniProtKB-UniRule"/>
</dbReference>
<evidence type="ECO:0000259" key="5">
    <source>
        <dbReference type="Pfam" id="PF02207"/>
    </source>
</evidence>
<dbReference type="GO" id="GO:0071596">
    <property type="term" value="P:ubiquitin-dependent protein catabolic process via the N-end rule pathway"/>
    <property type="evidence" value="ECO:0007669"/>
    <property type="project" value="UniProtKB-UniRule"/>
</dbReference>
<dbReference type="PANTHER" id="PTHR21497">
    <property type="entry name" value="UBIQUITIN LIGASE E3 ALPHA-RELATED"/>
    <property type="match status" value="1"/>
</dbReference>
<dbReference type="AlphaFoldDB" id="A0A9P8Q2V8"/>
<dbReference type="GO" id="GO:0000151">
    <property type="term" value="C:ubiquitin ligase complex"/>
    <property type="evidence" value="ECO:0007669"/>
    <property type="project" value="TreeGrafter"/>
</dbReference>
<sequence>MAHSAVYKSVSEFLQQVASREGREQGSDERSFEVLQGWIFQALHFALSDNGTYLPLLFMTQQDRPATWYEATQPNANPNHAYFHQRPYGFAEGHNTDGSCGRHFKTEGILYKCTDCHHSYCDFCFKKADHKDHLIDAEVIETEESCTCSNKEDWNFKHHCGDKKRVSTKTEVDELKREIYDINVMQDVYGACLDFCMSVSMHSNQQLPVVQERLKKLFDAGLDEFALEQIKNEIDTFQRAITTLLPRPTPPVSAYCTVLYSSFTHTEAEMKKSLESLGVAMPDIGLFTAALKFEGRVMVHSHSSLEEAMVDLKNSFKGPIPCCIMPSSGFEAGEIVKNVLCWFTQSFPQVNLGFNKSARRAFGNAITSFPRDLTVEPYWNLKNKSFETPVSSGLLNGFNSATGIPLTRLQLCLSLEFCNWFYIRTFWQNLFNDIIFSHMDFKAVCASQSFAIYDQLLFSYNAIGYSDYDEGYVNIFHKNFGYFSEAVTAVCESSTIGTIMKASYSMFEKYQFYEQGRTTIRAPEVKSVERQKLTKSIEYIRLVFKNTKSLKGLFILDNFKYFARFVEAFCYSWLVRSPTKDLRMAAAMEIVKIYDLFMDIVSNVSTMNGLIKDVSIEDFKTCFNAMLQIANQTTNVSYKTVKGHKLIEYSMSQEERGLFFQSHCIISRFLQTLHEERQPFSTAILNHDHVFNIADRALRTIVLNVLTHVAPGADRLQLYNCKLNYTECEQQIIFAYDEDIFYANIHIIQVTFLLSQTPTRMIYNILERFELLDWFLGKSSLEENVHSLVIDEMLSRVVRLFYLVLTEREKFQPFTTRKQVEYQKLKRKYTKILSLKKNATLSDINPVQNLVNDIEQTTNMVTDIVAELGGVSHRSNMLSSKYNISPEAFREIDPMSLPYFDEDFKYYEERLIRELTPKNAKGTDKVLIEPKIVKIKKYGIKLGEFARSTAFAKLLAKLISISVEKKHEHSHLSLLLHMMHAIVKDIELSLDESYFPSSFIKVPLVQCLFSLVVYCKFSKNIIDKADYLLEWMIFRNKDEVMEALKGSFGEDAVLKYRIKKMRAGLDFDAVRS</sequence>
<dbReference type="EC" id="2.3.2.27" evidence="4"/>
<protein>
    <recommendedName>
        <fullName evidence="4">E3 ubiquitin-protein ligase</fullName>
        <ecNumber evidence="4">2.3.2.27</ecNumber>
    </recommendedName>
</protein>
<dbReference type="InterPro" id="IPR003126">
    <property type="entry name" value="Znf_UBR"/>
</dbReference>
<keyword evidence="1 4" id="KW-0479">Metal-binding</keyword>
<name>A0A9P8Q2V8_WICPI</name>
<dbReference type="Proteomes" id="UP000774326">
    <property type="component" value="Unassembled WGS sequence"/>
</dbReference>
<dbReference type="GO" id="GO:0008270">
    <property type="term" value="F:zinc ion binding"/>
    <property type="evidence" value="ECO:0007669"/>
    <property type="project" value="UniProtKB-UniRule"/>
</dbReference>
<keyword evidence="3 4" id="KW-0862">Zinc</keyword>
<comment type="catalytic activity">
    <reaction evidence="4">
        <text>S-ubiquitinyl-[E2 ubiquitin-conjugating enzyme]-L-cysteine + [acceptor protein]-L-lysine = [E2 ubiquitin-conjugating enzyme]-L-cysteine + N(6)-ubiquitinyl-[acceptor protein]-L-lysine.</text>
        <dbReference type="EC" id="2.3.2.27"/>
    </reaction>
</comment>
<keyword evidence="4" id="KW-0833">Ubl conjugation pathway</keyword>
<comment type="caution">
    <text evidence="6">The sequence shown here is derived from an EMBL/GenBank/DDBJ whole genome shotgun (WGS) entry which is preliminary data.</text>
</comment>
<comment type="similarity">
    <text evidence="4">Belongs to the E3 ubiquitin-protein ligase UBR1-like family.</text>
</comment>
<comment type="pathway">
    <text evidence="4">Protein modification; protein ubiquitination.</text>
</comment>
<keyword evidence="2 4" id="KW-0863">Zinc-finger</keyword>
<accession>A0A9P8Q2V8</accession>
<dbReference type="GO" id="GO:0005737">
    <property type="term" value="C:cytoplasm"/>
    <property type="evidence" value="ECO:0007669"/>
    <property type="project" value="TreeGrafter"/>
</dbReference>
<dbReference type="InterPro" id="IPR039164">
    <property type="entry name" value="UBR1-like"/>
</dbReference>
<dbReference type="Gene3D" id="2.10.110.30">
    <property type="match status" value="1"/>
</dbReference>
<evidence type="ECO:0000256" key="4">
    <source>
        <dbReference type="RuleBase" id="RU366018"/>
    </source>
</evidence>